<organism evidence="1 2">
    <name type="scientific">Nicotiana tabacum</name>
    <name type="common">Common tobacco</name>
    <dbReference type="NCBI Taxonomy" id="4097"/>
    <lineage>
        <taxon>Eukaryota</taxon>
        <taxon>Viridiplantae</taxon>
        <taxon>Streptophyta</taxon>
        <taxon>Embryophyta</taxon>
        <taxon>Tracheophyta</taxon>
        <taxon>Spermatophyta</taxon>
        <taxon>Magnoliopsida</taxon>
        <taxon>eudicotyledons</taxon>
        <taxon>Gunneridae</taxon>
        <taxon>Pentapetalae</taxon>
        <taxon>asterids</taxon>
        <taxon>lamiids</taxon>
        <taxon>Solanales</taxon>
        <taxon>Solanaceae</taxon>
        <taxon>Nicotianoideae</taxon>
        <taxon>Nicotianeae</taxon>
        <taxon>Nicotiana</taxon>
    </lineage>
</organism>
<evidence type="ECO:0000313" key="1">
    <source>
        <dbReference type="Proteomes" id="UP000790787"/>
    </source>
</evidence>
<evidence type="ECO:0000313" key="2">
    <source>
        <dbReference type="RefSeq" id="XP_075083405.1"/>
    </source>
</evidence>
<sequence>MAVRVTTIYFFLLVSIVILSNVVECYESGRRSNITIETIHGDFYDCVDIYEQPTLLHPKLSSERIKMIIANDLERQKEEKIGGFKAEEYWLNKKGCPIGTVPIRRMKKKQLQNTRHASLSLFNEYFGYNWIDFAGISITASPPIERFLGVSAFLCLYNPHVNGTGQYSAATIYFSNGAGKNLEQIQVGWIVHPKLNGDTRTHLYTTWTTDHFDYHLVMPVMNEEIGMWPFELFDKLSANGAYTVQYGGKVYTPAGEYISPSMGSGRFRGGQPYLTCYMRKVLYEIEINGKKQQVPPHDSKVQTHESRCFYEGYQHNDNDGYWDYNFLFGGVGGADHGRFCQY</sequence>
<reference evidence="2" key="2">
    <citation type="submission" date="2025-08" db="UniProtKB">
        <authorList>
            <consortium name="RefSeq"/>
        </authorList>
    </citation>
    <scope>IDENTIFICATION</scope>
    <source>
        <tissue evidence="2">Leaf</tissue>
    </source>
</reference>
<proteinExistence type="predicted"/>
<name>A0AC58SEL0_TOBAC</name>
<dbReference type="RefSeq" id="XP_075083405.1">
    <property type="nucleotide sequence ID" value="XM_075227304.1"/>
</dbReference>
<reference evidence="1" key="1">
    <citation type="journal article" date="2014" name="Nat. Commun.">
        <title>The tobacco genome sequence and its comparison with those of tomato and potato.</title>
        <authorList>
            <person name="Sierro N."/>
            <person name="Battey J.N."/>
            <person name="Ouadi S."/>
            <person name="Bakaher N."/>
            <person name="Bovet L."/>
            <person name="Willig A."/>
            <person name="Goepfert S."/>
            <person name="Peitsch M.C."/>
            <person name="Ivanov N.V."/>
        </authorList>
    </citation>
    <scope>NUCLEOTIDE SEQUENCE [LARGE SCALE GENOMIC DNA]</scope>
</reference>
<protein>
    <submittedName>
        <fullName evidence="2">Protein neprosin-like</fullName>
    </submittedName>
</protein>
<keyword evidence="1" id="KW-1185">Reference proteome</keyword>
<dbReference type="Proteomes" id="UP000790787">
    <property type="component" value="Chromosome 12"/>
</dbReference>
<gene>
    <name evidence="2" type="primary">LOC107763673</name>
</gene>
<accession>A0AC58SEL0</accession>